<name>A0ABV3SSN2_9HYPH</name>
<gene>
    <name evidence="1" type="ORF">ABGN05_24995</name>
</gene>
<reference evidence="1 2" key="1">
    <citation type="submission" date="2024-05" db="EMBL/GenBank/DDBJ databases">
        <authorList>
            <person name="Jiang F."/>
        </authorList>
    </citation>
    <scope>NUCLEOTIDE SEQUENCE [LARGE SCALE GENOMIC DNA]</scope>
    <source>
        <strain evidence="1 2">LZ166</strain>
    </source>
</reference>
<dbReference type="EMBL" id="JBDPGJ010000007">
    <property type="protein sequence ID" value="MEX0408901.1"/>
    <property type="molecule type" value="Genomic_DNA"/>
</dbReference>
<keyword evidence="2" id="KW-1185">Reference proteome</keyword>
<sequence>MAKNFRLTALNNKLDKLESQLRQTSKTKVIHFALWQHDGDRTLTPHPTLHDNPESDRAPNYLINFIAIPSGKFIHPNIPPAPVGPNGMAMPVLCDAPDPDPIFSQVERLRAEALKELEEVDAAQPTEQLDAKQVEGGDKYAGMTPEEIEVRKKIDAMTAGFMEELRAKQEAYVPPPLEPLDVSMIVPLMAQSRQQLINEKVKGYMDGGMAALEAHRLARSEVGSMR</sequence>
<accession>A0ABV3SSN2</accession>
<proteinExistence type="predicted"/>
<organism evidence="1 2">
    <name type="scientific">Aquibium pacificus</name>
    <dbReference type="NCBI Taxonomy" id="3153579"/>
    <lineage>
        <taxon>Bacteria</taxon>
        <taxon>Pseudomonadati</taxon>
        <taxon>Pseudomonadota</taxon>
        <taxon>Alphaproteobacteria</taxon>
        <taxon>Hyphomicrobiales</taxon>
        <taxon>Phyllobacteriaceae</taxon>
        <taxon>Aquibium</taxon>
    </lineage>
</organism>
<dbReference type="RefSeq" id="WP_367956761.1">
    <property type="nucleotide sequence ID" value="NZ_JBDPGJ010000007.1"/>
</dbReference>
<comment type="caution">
    <text evidence="1">The sequence shown here is derived from an EMBL/GenBank/DDBJ whole genome shotgun (WGS) entry which is preliminary data.</text>
</comment>
<evidence type="ECO:0000313" key="1">
    <source>
        <dbReference type="EMBL" id="MEX0408901.1"/>
    </source>
</evidence>
<protein>
    <submittedName>
        <fullName evidence="1">Uncharacterized protein</fullName>
    </submittedName>
</protein>
<evidence type="ECO:0000313" key="2">
    <source>
        <dbReference type="Proteomes" id="UP001556692"/>
    </source>
</evidence>
<dbReference type="Proteomes" id="UP001556692">
    <property type="component" value="Unassembled WGS sequence"/>
</dbReference>